<sequence>MFHGPRSTLQWRLGLRWRVHVLIFPLSTLSMQIMCVQCNRSRHRLLGKLRNVAEMCRYQLSITNHLWWRKTDVQVDACRLENSRAPRNVRIST</sequence>
<dbReference type="AlphaFoldDB" id="A0AAD8XLW3"/>
<dbReference type="RefSeq" id="XP_060369882.1">
    <property type="nucleotide sequence ID" value="XM_060507235.1"/>
</dbReference>
<proteinExistence type="predicted"/>
<keyword evidence="2" id="KW-1185">Reference proteome</keyword>
<protein>
    <submittedName>
        <fullName evidence="1">Uncharacterized protein</fullName>
    </submittedName>
</protein>
<evidence type="ECO:0000313" key="2">
    <source>
        <dbReference type="Proteomes" id="UP001244207"/>
    </source>
</evidence>
<reference evidence="1" key="1">
    <citation type="submission" date="2021-12" db="EMBL/GenBank/DDBJ databases">
        <title>Comparative genomics, transcriptomics and evolutionary studies reveal genomic signatures of adaptation to plant cell wall in hemibiotrophic fungi.</title>
        <authorList>
            <consortium name="DOE Joint Genome Institute"/>
            <person name="Baroncelli R."/>
            <person name="Diaz J.F."/>
            <person name="Benocci T."/>
            <person name="Peng M."/>
            <person name="Battaglia E."/>
            <person name="Haridas S."/>
            <person name="Andreopoulos W."/>
            <person name="Labutti K."/>
            <person name="Pangilinan J."/>
            <person name="Floch G.L."/>
            <person name="Makela M.R."/>
            <person name="Henrissat B."/>
            <person name="Grigoriev I.V."/>
            <person name="Crouch J.A."/>
            <person name="De Vries R.P."/>
            <person name="Sukno S.A."/>
            <person name="Thon M.R."/>
        </authorList>
    </citation>
    <scope>NUCLEOTIDE SEQUENCE</scope>
    <source>
        <strain evidence="1">CBS 112980</strain>
    </source>
</reference>
<name>A0AAD8XLW3_GLOAC</name>
<dbReference type="EMBL" id="JAHMHS010000009">
    <property type="protein sequence ID" value="KAK1729827.1"/>
    <property type="molecule type" value="Genomic_DNA"/>
</dbReference>
<accession>A0AAD8XLW3</accession>
<evidence type="ECO:0000313" key="1">
    <source>
        <dbReference type="EMBL" id="KAK1729827.1"/>
    </source>
</evidence>
<dbReference type="GeneID" id="85391134"/>
<organism evidence="1 2">
    <name type="scientific">Glomerella acutata</name>
    <name type="common">Colletotrichum acutatum</name>
    <dbReference type="NCBI Taxonomy" id="27357"/>
    <lineage>
        <taxon>Eukaryota</taxon>
        <taxon>Fungi</taxon>
        <taxon>Dikarya</taxon>
        <taxon>Ascomycota</taxon>
        <taxon>Pezizomycotina</taxon>
        <taxon>Sordariomycetes</taxon>
        <taxon>Hypocreomycetidae</taxon>
        <taxon>Glomerellales</taxon>
        <taxon>Glomerellaceae</taxon>
        <taxon>Colletotrichum</taxon>
        <taxon>Colletotrichum acutatum species complex</taxon>
    </lineage>
</organism>
<dbReference type="Proteomes" id="UP001244207">
    <property type="component" value="Unassembled WGS sequence"/>
</dbReference>
<gene>
    <name evidence="1" type="ORF">BDZ83DRAFT_603686</name>
</gene>
<comment type="caution">
    <text evidence="1">The sequence shown here is derived from an EMBL/GenBank/DDBJ whole genome shotgun (WGS) entry which is preliminary data.</text>
</comment>